<reference evidence="1 2" key="1">
    <citation type="submission" date="2011-08" db="EMBL/GenBank/DDBJ databases">
        <authorList>
            <person name="Liu Z.J."/>
            <person name="Shi F.L."/>
            <person name="Lu J.Q."/>
            <person name="Li M."/>
            <person name="Wang Z.L."/>
        </authorList>
    </citation>
    <scope>NUCLEOTIDE SEQUENCE [LARGE SCALE GENOMIC DNA]</scope>
    <source>
        <strain evidence="1 2">USNM 41457</strain>
    </source>
</reference>
<dbReference type="Proteomes" id="UP000003163">
    <property type="component" value="Unassembled WGS sequence"/>
</dbReference>
<name>J9DRX5_EDHAE</name>
<keyword evidence="2" id="KW-1185">Reference proteome</keyword>
<dbReference type="AlphaFoldDB" id="J9DRX5"/>
<dbReference type="GO" id="GO:0005666">
    <property type="term" value="C:RNA polymerase III complex"/>
    <property type="evidence" value="ECO:0007669"/>
    <property type="project" value="TreeGrafter"/>
</dbReference>
<sequence length="418" mass="49512">MSEIYRIKLHKTQTSLFKTDSTQKITKLLYKKSGFITLNLSNDSNFSLLKERLGFVNMQEAYKTDTRKMYFGLVNHQRKIVDIFPIDGLYKFEHVFTKNTEKVIKKLDPRLVSKEELEHRKKSINYKVKKIENENDYELIYEKDFDINEMLQNLNEGVEKYDIQESVVTKNVDVSDDKNVKKVIIFENKIRKSIYNARIVNFELLNEIYNDKQLILKCLSEMCIKLSGRFVLKNKFYKKNLREHRNFIFSMFVNKEYIDSRIIQNMNNQDLIFLVNEIADFQDKKYYLKGVVENISLTETHFDIEAIIKNNGVTSKKKLKNILKLEDDEVNELIKNDMTKKNTIIQLSNGAYVYNDNTDVLRSACISLFQEKSKFKRNDLFKYMHMNFSREITLVEFGQIVKEFCVAEGNVWVLKSGD</sequence>
<dbReference type="HOGENOM" id="CLU_676528_0_0_1"/>
<dbReference type="PANTHER" id="PTHR12069">
    <property type="entry name" value="DNA-DIRECTED RNA POLYMERASES III 80 KDA POLYPEPTIDE RNA POLYMERASE III SUBUNIT 5"/>
    <property type="match status" value="1"/>
</dbReference>
<reference evidence="2" key="2">
    <citation type="submission" date="2015-07" db="EMBL/GenBank/DDBJ databases">
        <title>Contrasting host-pathogen interactions and genome evolution in two generalist and specialist microsporidian pathogens of mosquitoes.</title>
        <authorList>
            <consortium name="The Broad Institute Genomics Platform"/>
            <consortium name="The Broad Institute Genome Sequencing Center for Infectious Disease"/>
            <person name="Cuomo C.A."/>
            <person name="Sanscrainte N.D."/>
            <person name="Goldberg J.M."/>
            <person name="Heiman D."/>
            <person name="Young S."/>
            <person name="Zeng Q."/>
            <person name="Becnel J.J."/>
            <person name="Birren B.W."/>
        </authorList>
    </citation>
    <scope>NUCLEOTIDE SEQUENCE [LARGE SCALE GENOMIC DNA]</scope>
    <source>
        <strain evidence="2">USNM 41457</strain>
    </source>
</reference>
<dbReference type="GO" id="GO:0042797">
    <property type="term" value="P:tRNA transcription by RNA polymerase III"/>
    <property type="evidence" value="ECO:0007669"/>
    <property type="project" value="TreeGrafter"/>
</dbReference>
<dbReference type="VEuPathDB" id="MicrosporidiaDB:EDEG_00628"/>
<accession>J9DRX5</accession>
<protein>
    <submittedName>
        <fullName evidence="1">Uncharacterized protein</fullName>
    </submittedName>
</protein>
<dbReference type="OrthoDB" id="2188446at2759"/>
<dbReference type="EMBL" id="AFBI03000007">
    <property type="protein sequence ID" value="EJW05325.1"/>
    <property type="molecule type" value="Genomic_DNA"/>
</dbReference>
<gene>
    <name evidence="1" type="ORF">EDEG_00628</name>
</gene>
<evidence type="ECO:0000313" key="2">
    <source>
        <dbReference type="Proteomes" id="UP000003163"/>
    </source>
</evidence>
<proteinExistence type="predicted"/>
<dbReference type="InParanoid" id="J9DRX5"/>
<dbReference type="InterPro" id="IPR006886">
    <property type="entry name" value="RNA_pol_III_Rpc5"/>
</dbReference>
<evidence type="ECO:0000313" key="1">
    <source>
        <dbReference type="EMBL" id="EJW05325.1"/>
    </source>
</evidence>
<dbReference type="PANTHER" id="PTHR12069:SF0">
    <property type="entry name" value="DNA-DIRECTED RNA POLYMERASE III SUBUNIT RPC5"/>
    <property type="match status" value="1"/>
</dbReference>
<organism evidence="1 2">
    <name type="scientific">Edhazardia aedis (strain USNM 41457)</name>
    <name type="common">Microsporidian parasite</name>
    <dbReference type="NCBI Taxonomy" id="1003232"/>
    <lineage>
        <taxon>Eukaryota</taxon>
        <taxon>Fungi</taxon>
        <taxon>Fungi incertae sedis</taxon>
        <taxon>Microsporidia</taxon>
        <taxon>Edhazardia</taxon>
    </lineage>
</organism>
<dbReference type="OMA" id="RMKNPNY"/>
<comment type="caution">
    <text evidence="1">The sequence shown here is derived from an EMBL/GenBank/DDBJ whole genome shotgun (WGS) entry which is preliminary data.</text>
</comment>